<evidence type="ECO:0000313" key="1">
    <source>
        <dbReference type="EMBL" id="APB01816.1"/>
    </source>
</evidence>
<dbReference type="AlphaFoldDB" id="A0ABC8B633"/>
<evidence type="ECO:0000313" key="2">
    <source>
        <dbReference type="Proteomes" id="UP000180166"/>
    </source>
</evidence>
<dbReference type="KEGG" id="nsr:NS506_07798"/>
<proteinExistence type="predicted"/>
<dbReference type="Proteomes" id="UP000180166">
    <property type="component" value="Chromosome"/>
</dbReference>
<gene>
    <name evidence="1" type="ORF">NS506_07798</name>
</gene>
<protein>
    <submittedName>
        <fullName evidence="1">Uncharacterized protein</fullName>
    </submittedName>
</protein>
<name>A0ABC8B633_9NOCA</name>
<accession>A0ABC8B633</accession>
<sequence length="31" mass="3399">MNALSLQFLSTLPTLLINLSLLGMRGLSMLH</sequence>
<dbReference type="EMBL" id="CP017839">
    <property type="protein sequence ID" value="APB01816.1"/>
    <property type="molecule type" value="Genomic_DNA"/>
</dbReference>
<reference evidence="1 2" key="1">
    <citation type="submission" date="2016-10" db="EMBL/GenBank/DDBJ databases">
        <title>Genome sequence of Nocardia seriolae strain EM150506, isolated from Anguila japonica.</title>
        <authorList>
            <person name="Han H.-J."/>
        </authorList>
    </citation>
    <scope>NUCLEOTIDE SEQUENCE [LARGE SCALE GENOMIC DNA]</scope>
    <source>
        <strain evidence="1 2">EM150506</strain>
    </source>
</reference>
<organism evidence="1 2">
    <name type="scientific">Nocardia seriolae</name>
    <dbReference type="NCBI Taxonomy" id="37332"/>
    <lineage>
        <taxon>Bacteria</taxon>
        <taxon>Bacillati</taxon>
        <taxon>Actinomycetota</taxon>
        <taxon>Actinomycetes</taxon>
        <taxon>Mycobacteriales</taxon>
        <taxon>Nocardiaceae</taxon>
        <taxon>Nocardia</taxon>
    </lineage>
</organism>